<dbReference type="EMBL" id="FCOW01000001">
    <property type="protein sequence ID" value="CVK17535.1"/>
    <property type="molecule type" value="Genomic_DNA"/>
</dbReference>
<sequence>MTDFEKERLNRYITDAGQWLTTIQSILQYPKTPAQAAALTLTWAASELVRGIKQQILIDKGR</sequence>
<name>A0ABM9VXU1_9FIRM</name>
<comment type="caution">
    <text evidence="1">The sequence shown here is derived from an EMBL/GenBank/DDBJ whole genome shotgun (WGS) entry which is preliminary data.</text>
</comment>
<dbReference type="RefSeq" id="WP_075755297.1">
    <property type="nucleotide sequence ID" value="NZ_CP146991.1"/>
</dbReference>
<evidence type="ECO:0000313" key="1">
    <source>
        <dbReference type="EMBL" id="CVK17535.1"/>
    </source>
</evidence>
<keyword evidence="2" id="KW-1185">Reference proteome</keyword>
<dbReference type="Proteomes" id="UP000245702">
    <property type="component" value="Unassembled WGS sequence"/>
</dbReference>
<organism evidence="1 2">
    <name type="scientific">Sporomusa sphaeroides DSM 2875</name>
    <dbReference type="NCBI Taxonomy" id="1337886"/>
    <lineage>
        <taxon>Bacteria</taxon>
        <taxon>Bacillati</taxon>
        <taxon>Bacillota</taxon>
        <taxon>Negativicutes</taxon>
        <taxon>Selenomonadales</taxon>
        <taxon>Sporomusaceae</taxon>
        <taxon>Sporomusa</taxon>
    </lineage>
</organism>
<accession>A0ABM9VXU1</accession>
<protein>
    <submittedName>
        <fullName evidence="1">Uncharacterized protein</fullName>
    </submittedName>
</protein>
<reference evidence="1 2" key="1">
    <citation type="submission" date="2016-01" db="EMBL/GenBank/DDBJ databases">
        <authorList>
            <person name="Brown R."/>
        </authorList>
    </citation>
    <scope>NUCLEOTIDE SEQUENCE [LARGE SCALE GENOMIC DNA]</scope>
    <source>
        <strain evidence="1">Sporomusa sphaeroides DSM 2875</strain>
    </source>
</reference>
<evidence type="ECO:0000313" key="2">
    <source>
        <dbReference type="Proteomes" id="UP000245702"/>
    </source>
</evidence>
<gene>
    <name evidence="1" type="ORF">SSPH_00169</name>
</gene>
<proteinExistence type="predicted"/>